<gene>
    <name evidence="1" type="ORF">LMG32879_003109</name>
</gene>
<protein>
    <submittedName>
        <fullName evidence="1">Uncharacterized protein</fullName>
    </submittedName>
</protein>
<dbReference type="Proteomes" id="UP001176960">
    <property type="component" value="Unassembled WGS sequence"/>
</dbReference>
<organism evidence="1 2">
    <name type="scientific">Brytella acorum</name>
    <dbReference type="NCBI Taxonomy" id="2959299"/>
    <lineage>
        <taxon>Bacteria</taxon>
        <taxon>Pseudomonadati</taxon>
        <taxon>Pseudomonadota</taxon>
        <taxon>Alphaproteobacteria</taxon>
        <taxon>Acetobacterales</taxon>
        <taxon>Acetobacteraceae</taxon>
        <taxon>Brytella</taxon>
    </lineage>
</organism>
<sequence>MSKDSATPIYEAEALAALPKFTACLTFCNQALLNIHRQMPREVRYVADVRRWLLTHAALQLHFKRQTDPSSPLLNAANVYRLVEHSGMASPNTVTSYLKEIENFGYIEAIPHDDHRVRAYRMSDFSEKMFHVYLGVNLQALDQMDGAGRKEFIDSTPKILNYMHPVFAQFMLNDEFLYSPPESISLLTSTTTGISILNEMTRSIESLTEKDVDRINIFIDSANAMALRYGTSRANVARLLKKIHNAGDFGKADQGHWISARLLRDYHRWQARKFAHASRAYVAALNSMA</sequence>
<dbReference type="AlphaFoldDB" id="A0AA35Y5P6"/>
<evidence type="ECO:0000313" key="2">
    <source>
        <dbReference type="Proteomes" id="UP001176960"/>
    </source>
</evidence>
<proteinExistence type="predicted"/>
<name>A0AA35Y5P6_9PROT</name>
<accession>A0AA35Y5P6</accession>
<keyword evidence="2" id="KW-1185">Reference proteome</keyword>
<dbReference type="EMBL" id="CATKSH010000040">
    <property type="protein sequence ID" value="CAI9122249.1"/>
    <property type="molecule type" value="Genomic_DNA"/>
</dbReference>
<dbReference type="SUPFAM" id="SSF46785">
    <property type="entry name" value="Winged helix' DNA-binding domain"/>
    <property type="match status" value="1"/>
</dbReference>
<evidence type="ECO:0000313" key="1">
    <source>
        <dbReference type="EMBL" id="CAI9122249.1"/>
    </source>
</evidence>
<comment type="caution">
    <text evidence="1">The sequence shown here is derived from an EMBL/GenBank/DDBJ whole genome shotgun (WGS) entry which is preliminary data.</text>
</comment>
<dbReference type="RefSeq" id="WP_289843904.1">
    <property type="nucleotide sequence ID" value="NZ_CATKSH010000040.1"/>
</dbReference>
<dbReference type="InterPro" id="IPR036390">
    <property type="entry name" value="WH_DNA-bd_sf"/>
</dbReference>
<reference evidence="1" key="1">
    <citation type="submission" date="2023-03" db="EMBL/GenBank/DDBJ databases">
        <authorList>
            <person name="Cleenwerck I."/>
        </authorList>
    </citation>
    <scope>NUCLEOTIDE SEQUENCE</scope>
    <source>
        <strain evidence="1">LMG 32879</strain>
    </source>
</reference>